<dbReference type="GO" id="GO:0000972">
    <property type="term" value="P:transcription-dependent tethering of RNA polymerase II gene DNA at nuclear periphery"/>
    <property type="evidence" value="ECO:0007669"/>
    <property type="project" value="TreeGrafter"/>
</dbReference>
<evidence type="ECO:0000313" key="7">
    <source>
        <dbReference type="Proteomes" id="UP000475862"/>
    </source>
</evidence>
<evidence type="ECO:0000313" key="6">
    <source>
        <dbReference type="EMBL" id="KAE9537696.1"/>
    </source>
</evidence>
<keyword evidence="4" id="KW-0539">Nucleus</keyword>
<evidence type="ECO:0000259" key="5">
    <source>
        <dbReference type="Pfam" id="PF08801"/>
    </source>
</evidence>
<dbReference type="AlphaFoldDB" id="A0A6G0TSC8"/>
<comment type="similarity">
    <text evidence="2">Belongs to the nucleoporin Nup133 family.</text>
</comment>
<sequence length="1161" mass="134158">GALYDNSLLLSNHVFLINVLCHNRKNQDLRFYFIQLCNHLSENFVDERFNLIPRNVIRFFQRHITMASFDLRRELHSRGPPINLNKSVSTKKHTLHFDGRFVSKSDRYQLESYGLYTPNPVLEGLSISNKNKLIWSARLSDSLWAWFVYGRKLLVWNAENNKENKTNPCFELGLPASEVAHQAALIWVFEPETRKSSSHACCIAVSPEGLIRFWRDVYDEVEYFEYNTDLMGKECELLHQVDSSRYILLTTTADLVMVTINMDTVRPQISSKILTESTGWLGNISMNLSSLVFGSTGQQSDPKTICGCVLKSSSDYTERIYVVTTNGTTLTKWNVSKPNSEKQLFEVNLANSLQEKFSIMMFNSVSTGDMDMEIIDMKPTNNRNEEVIVLIHTKPNQAYNYYILATIQIQDSKCPITSLHVLNNIENSYLNESTPQLLITEQQAFILSKHYILVVTFEPFQTDVIGVDCDLKFGGGSVVNNYGMFFTQSHCLTVVTKITNVEYDFNESRSVLQSPDLNQYIAVTSEVESGSNETRLKSAFLQFVSRKIDNCRALVKQACPEELNSTDESNLDKTVFKVGEDLVNDIPINDPRWLGVHGEPTIRSSSMVILSHLEEKQQAIHWYLKFLQELGLWDRMRQINKYETQVYTGCALKDLSEKLQATLTFRKIEVEHSELLDKLIKEAVDSNCDSYSSPPGLTHIDKFYKQVSMSHILLQRLCVYSEEISLTNRSAVDICLILCNVNRILVKVLCAVLDYRRQNVEFFPINKQKQSKISWILCQNSEGICSELIKQINISLEFAKKANITKEVRSEISDQVAFLVDALLSSSIDVFSEIDSNYTQLRYKLLKKLMDYKEHHKVIELAEKYADHRVIVEVCFETNNIDLLYSFMDKLFEQNFRQTVFSWYLEQGKIVEMLRNFCRKPKYEHDIALALEAYPKYGWIAGSLSENINLTCESLKQCWSKEETNVLRKQYQLNLYKMAVLAKNGPLAINPELDIIDRNLEVIEHQINIPDCVLELLNLNLNNMRVLSPVEIFNLYLHKNNITLDENQCLRALSVLQFVQNKEEREKLGRYLWCETILRETLKYPLHDQEIDNPIEFIENLLFFKTLTLVCNKGLLDLLPSLDWLLFADELENFHSNTMWQFVMKMGFEHCLKPAGVSMDF</sequence>
<dbReference type="InterPro" id="IPR015943">
    <property type="entry name" value="WD40/YVTN_repeat-like_dom_sf"/>
</dbReference>
<dbReference type="PANTHER" id="PTHR13405:SF11">
    <property type="entry name" value="NUCLEAR PORE COMPLEX PROTEIN NUP133"/>
    <property type="match status" value="1"/>
</dbReference>
<protein>
    <recommendedName>
        <fullName evidence="5">Nucleoporin Nup133/Nup155-like N-terminal domain-containing protein</fullName>
    </recommendedName>
</protein>
<dbReference type="Pfam" id="PF08801">
    <property type="entry name" value="Nucleoporin_N"/>
    <property type="match status" value="1"/>
</dbReference>
<evidence type="ECO:0000256" key="2">
    <source>
        <dbReference type="ARBA" id="ARBA00005569"/>
    </source>
</evidence>
<dbReference type="GO" id="GO:0017056">
    <property type="term" value="F:structural constituent of nuclear pore"/>
    <property type="evidence" value="ECO:0007669"/>
    <property type="project" value="InterPro"/>
</dbReference>
<dbReference type="Gene3D" id="2.130.10.10">
    <property type="entry name" value="YVTN repeat-like/Quinoprotein amine dehydrogenase"/>
    <property type="match status" value="1"/>
</dbReference>
<evidence type="ECO:0000256" key="1">
    <source>
        <dbReference type="ARBA" id="ARBA00004123"/>
    </source>
</evidence>
<name>A0A6G0TSC8_APHGL</name>
<dbReference type="GO" id="GO:0031080">
    <property type="term" value="C:nuclear pore outer ring"/>
    <property type="evidence" value="ECO:0007669"/>
    <property type="project" value="TreeGrafter"/>
</dbReference>
<feature type="non-terminal residue" evidence="6">
    <location>
        <position position="1"/>
    </location>
</feature>
<dbReference type="GO" id="GO:0006606">
    <property type="term" value="P:protein import into nucleus"/>
    <property type="evidence" value="ECO:0007669"/>
    <property type="project" value="TreeGrafter"/>
</dbReference>
<feature type="domain" description="Nucleoporin Nup133/Nup155-like N-terminal" evidence="5">
    <location>
        <begin position="140"/>
        <end position="469"/>
    </location>
</feature>
<gene>
    <name evidence="6" type="ORF">AGLY_006719</name>
</gene>
<dbReference type="Gene3D" id="1.25.40.700">
    <property type="match status" value="1"/>
</dbReference>
<dbReference type="EMBL" id="VYZN01000018">
    <property type="protein sequence ID" value="KAE9537696.1"/>
    <property type="molecule type" value="Genomic_DNA"/>
</dbReference>
<dbReference type="PANTHER" id="PTHR13405">
    <property type="entry name" value="NUCLEAR PORE COMPLEX PROTEIN NUP133"/>
    <property type="match status" value="1"/>
</dbReference>
<organism evidence="6 7">
    <name type="scientific">Aphis glycines</name>
    <name type="common">Soybean aphid</name>
    <dbReference type="NCBI Taxonomy" id="307491"/>
    <lineage>
        <taxon>Eukaryota</taxon>
        <taxon>Metazoa</taxon>
        <taxon>Ecdysozoa</taxon>
        <taxon>Arthropoda</taxon>
        <taxon>Hexapoda</taxon>
        <taxon>Insecta</taxon>
        <taxon>Pterygota</taxon>
        <taxon>Neoptera</taxon>
        <taxon>Paraneoptera</taxon>
        <taxon>Hemiptera</taxon>
        <taxon>Sternorrhyncha</taxon>
        <taxon>Aphidomorpha</taxon>
        <taxon>Aphidoidea</taxon>
        <taxon>Aphididae</taxon>
        <taxon>Aphidini</taxon>
        <taxon>Aphis</taxon>
        <taxon>Aphis</taxon>
    </lineage>
</organism>
<dbReference type="Proteomes" id="UP000475862">
    <property type="component" value="Unassembled WGS sequence"/>
</dbReference>
<evidence type="ECO:0000256" key="4">
    <source>
        <dbReference type="ARBA" id="ARBA00023242"/>
    </source>
</evidence>
<dbReference type="InterPro" id="IPR037624">
    <property type="entry name" value="Nup133-like"/>
</dbReference>
<proteinExistence type="inferred from homology"/>
<dbReference type="GO" id="GO:0016973">
    <property type="term" value="P:poly(A)+ mRNA export from nucleus"/>
    <property type="evidence" value="ECO:0007669"/>
    <property type="project" value="TreeGrafter"/>
</dbReference>
<evidence type="ECO:0000256" key="3">
    <source>
        <dbReference type="ARBA" id="ARBA00022448"/>
    </source>
</evidence>
<keyword evidence="3" id="KW-0813">Transport</keyword>
<dbReference type="Gene3D" id="1.20.58.1380">
    <property type="match status" value="1"/>
</dbReference>
<comment type="subcellular location">
    <subcellularLocation>
        <location evidence="1">Nucleus</location>
    </subcellularLocation>
</comment>
<dbReference type="OrthoDB" id="103454at2759"/>
<reference evidence="6 7" key="1">
    <citation type="submission" date="2019-08" db="EMBL/GenBank/DDBJ databases">
        <title>The genome of the soybean aphid Biotype 1, its phylome, world population structure and adaptation to the North American continent.</title>
        <authorList>
            <person name="Giordano R."/>
            <person name="Donthu R.K."/>
            <person name="Hernandez A.G."/>
            <person name="Wright C.L."/>
            <person name="Zimin A.V."/>
        </authorList>
    </citation>
    <scope>NUCLEOTIDE SEQUENCE [LARGE SCALE GENOMIC DNA]</scope>
    <source>
        <tissue evidence="6">Whole aphids</tissue>
    </source>
</reference>
<comment type="caution">
    <text evidence="6">The sequence shown here is derived from an EMBL/GenBank/DDBJ whole genome shotgun (WGS) entry which is preliminary data.</text>
</comment>
<dbReference type="SUPFAM" id="SSF117289">
    <property type="entry name" value="Nucleoporin domain"/>
    <property type="match status" value="1"/>
</dbReference>
<dbReference type="InterPro" id="IPR014908">
    <property type="entry name" value="Nucleoporin_Nup133/Nup155_N"/>
</dbReference>
<keyword evidence="7" id="KW-1185">Reference proteome</keyword>
<accession>A0A6G0TSC8</accession>